<feature type="transmembrane region" description="Helical" evidence="1">
    <location>
        <begin position="450"/>
        <end position="471"/>
    </location>
</feature>
<dbReference type="Pfam" id="PF00873">
    <property type="entry name" value="ACR_tran"/>
    <property type="match status" value="2"/>
</dbReference>
<organism evidence="2 3">
    <name type="scientific">Fusibacter ferrireducens</name>
    <dbReference type="NCBI Taxonomy" id="2785058"/>
    <lineage>
        <taxon>Bacteria</taxon>
        <taxon>Bacillati</taxon>
        <taxon>Bacillota</taxon>
        <taxon>Clostridia</taxon>
        <taxon>Eubacteriales</taxon>
        <taxon>Eubacteriales Family XII. Incertae Sedis</taxon>
        <taxon>Fusibacter</taxon>
    </lineage>
</organism>
<dbReference type="Gene3D" id="3.30.70.1430">
    <property type="entry name" value="Multidrug efflux transporter AcrB pore domain"/>
    <property type="match status" value="2"/>
</dbReference>
<feature type="transmembrane region" description="Helical" evidence="1">
    <location>
        <begin position="546"/>
        <end position="566"/>
    </location>
</feature>
<evidence type="ECO:0000256" key="1">
    <source>
        <dbReference type="SAM" id="Phobius"/>
    </source>
</evidence>
<reference evidence="2 3" key="1">
    <citation type="submission" date="2020-11" db="EMBL/GenBank/DDBJ databases">
        <title>Fusibacter basophilias sp. nov.</title>
        <authorList>
            <person name="Qiu D."/>
        </authorList>
    </citation>
    <scope>NUCLEOTIDE SEQUENCE [LARGE SCALE GENOMIC DNA]</scope>
    <source>
        <strain evidence="2 3">Q10-2</strain>
    </source>
</reference>
<dbReference type="InterPro" id="IPR027463">
    <property type="entry name" value="AcrB_DN_DC_subdom"/>
</dbReference>
<keyword evidence="3" id="KW-1185">Reference proteome</keyword>
<dbReference type="Gene3D" id="3.30.70.1320">
    <property type="entry name" value="Multidrug efflux transporter AcrB pore domain like"/>
    <property type="match status" value="1"/>
</dbReference>
<feature type="transmembrane region" description="Helical" evidence="1">
    <location>
        <begin position="915"/>
        <end position="935"/>
    </location>
</feature>
<feature type="transmembrane region" description="Helical" evidence="1">
    <location>
        <begin position="942"/>
        <end position="960"/>
    </location>
</feature>
<dbReference type="SUPFAM" id="SSF82866">
    <property type="entry name" value="Multidrug efflux transporter AcrB transmembrane domain"/>
    <property type="match status" value="2"/>
</dbReference>
<dbReference type="InterPro" id="IPR001036">
    <property type="entry name" value="Acrflvin-R"/>
</dbReference>
<feature type="transmembrane region" description="Helical" evidence="1">
    <location>
        <begin position="1010"/>
        <end position="1033"/>
    </location>
</feature>
<dbReference type="RefSeq" id="WP_194700970.1">
    <property type="nucleotide sequence ID" value="NZ_JADKNH010000003.1"/>
</dbReference>
<name>A0ABR9ZS43_9FIRM</name>
<feature type="transmembrane region" description="Helical" evidence="1">
    <location>
        <begin position="1039"/>
        <end position="1064"/>
    </location>
</feature>
<feature type="transmembrane region" description="Helical" evidence="1">
    <location>
        <begin position="477"/>
        <end position="501"/>
    </location>
</feature>
<keyword evidence="1" id="KW-0812">Transmembrane</keyword>
<feature type="transmembrane region" description="Helical" evidence="1">
    <location>
        <begin position="406"/>
        <end position="429"/>
    </location>
</feature>
<dbReference type="Gene3D" id="3.30.70.1440">
    <property type="entry name" value="Multidrug efflux transporter AcrB pore domain"/>
    <property type="match status" value="1"/>
</dbReference>
<dbReference type="PANTHER" id="PTHR32063">
    <property type="match status" value="1"/>
</dbReference>
<evidence type="ECO:0000313" key="2">
    <source>
        <dbReference type="EMBL" id="MBF4692730.1"/>
    </source>
</evidence>
<dbReference type="Gene3D" id="3.30.2090.10">
    <property type="entry name" value="Multidrug efflux transporter AcrB TolC docking domain, DN and DC subdomains"/>
    <property type="match status" value="2"/>
</dbReference>
<feature type="transmembrane region" description="Helical" evidence="1">
    <location>
        <begin position="966"/>
        <end position="989"/>
    </location>
</feature>
<keyword evidence="1" id="KW-1133">Transmembrane helix</keyword>
<dbReference type="Gene3D" id="1.20.1640.10">
    <property type="entry name" value="Multidrug efflux transporter AcrB transmembrane domain"/>
    <property type="match status" value="2"/>
</dbReference>
<dbReference type="EMBL" id="JADKNH010000003">
    <property type="protein sequence ID" value="MBF4692730.1"/>
    <property type="molecule type" value="Genomic_DNA"/>
</dbReference>
<dbReference type="Proteomes" id="UP000614200">
    <property type="component" value="Unassembled WGS sequence"/>
</dbReference>
<feature type="transmembrane region" description="Helical" evidence="1">
    <location>
        <begin position="379"/>
        <end position="400"/>
    </location>
</feature>
<dbReference type="PANTHER" id="PTHR32063:SF33">
    <property type="entry name" value="RND SUPERFAMILY EFFLUX PUMP PERMEASE COMPONENT"/>
    <property type="match status" value="1"/>
</dbReference>
<feature type="transmembrane region" description="Helical" evidence="1">
    <location>
        <begin position="354"/>
        <end position="372"/>
    </location>
</feature>
<feature type="transmembrane region" description="Helical" evidence="1">
    <location>
        <begin position="20"/>
        <end position="47"/>
    </location>
</feature>
<dbReference type="SUPFAM" id="SSF82693">
    <property type="entry name" value="Multidrug efflux transporter AcrB pore domain, PN1, PN2, PC1 and PC2 subdomains"/>
    <property type="match status" value="2"/>
</dbReference>
<feature type="transmembrane region" description="Helical" evidence="1">
    <location>
        <begin position="522"/>
        <end position="540"/>
    </location>
</feature>
<comment type="caution">
    <text evidence="2">The sequence shown here is derived from an EMBL/GenBank/DDBJ whole genome shotgun (WGS) entry which is preliminary data.</text>
</comment>
<dbReference type="SUPFAM" id="SSF82714">
    <property type="entry name" value="Multidrug efflux transporter AcrB TolC docking domain, DN and DC subdomains"/>
    <property type="match status" value="2"/>
</dbReference>
<evidence type="ECO:0000313" key="3">
    <source>
        <dbReference type="Proteomes" id="UP000614200"/>
    </source>
</evidence>
<protein>
    <submittedName>
        <fullName evidence="2">Efflux RND transporter permease subunit</fullName>
    </submittedName>
</protein>
<keyword evidence="1" id="KW-0472">Membrane</keyword>
<feature type="transmembrane region" description="Helical" evidence="1">
    <location>
        <begin position="596"/>
        <end position="618"/>
    </location>
</feature>
<gene>
    <name evidence="2" type="ORF">ISU02_06350</name>
</gene>
<proteinExistence type="predicted"/>
<accession>A0ABR9ZS43</accession>
<dbReference type="PRINTS" id="PR00702">
    <property type="entry name" value="ACRIFLAVINRP"/>
</dbReference>
<sequence length="1081" mass="118738">MNLNKDLRESKMKINVIGKLSSVFINQFQLSMLLMIMIISIGVVGLISLPKESLPEIVFPAITIQTVYPGASPEDVERLVTEKIEKKVKDFEDIDTIESDSTFGFSVITVSFKESVNIENKKIEVDNALREIEFSEGVLTPKSVIFKTSEIPLMNISVNGDYDVETLTQIAENLKNELESIKGVDSIDLFGTTVKEVHIITDENKMLTYNITLSDIKNAIKSSNISLPVGDSELNGVRYTLRVDESFKALDEIKDVVVVGRSGQQIFIKDLAKVSFGVAPVSVINKTFIRDQMTRSQNSIFMKVNRKVNSDVLGTSEAIENKIQDLKGISYPEDAVIYISDNMARRVGDDLANIQSSALSGLIVVIIVLFLFIGIRESLIVSITIPLSLLGTLGLLNLFGITFNTFAILGLIVALGLLVDNSIIVMENIDRIKKLGFNRKEAAFLGTNQVGFPIVSATLTTLAAFFPLVILPGILGAFVSTIPLTIMITLTVSLFVSLVITPSIASRLLKNQKHHSIGKIKWLKNSAAILLVAGLSYYAFSVAGNRLLALVMMAVFTGFMALKIITIGDEGFEDTRVTRFYGTIVAWIVYKKRRSFLVLFVGGLLLVMSVSAFGTGLLKVSFFPKNEPDTLEILVDTPGGTTLSQNEQIASEIEEMLLEHEAVKSYNVTVGGNEIDFVKFSVAIDNSLRSGYEILEGLQEQTAKVSGAEISINGIAAGPPVGKPIVLKVEGENLEDTYKFSNEVSDYLRNLEGVYNIDASVTVGVPQIKIGINKLKATQLGTNVSTVALQLRGELGGVEATTMRINEDEVDVIIKRDSNEIDDLGTLKSLFIATQNGMMVPLRSISDIQIEEGISNISREDGKRVITVSADLKTGYNSSDITNTIKRHFDESKLPKGIRIIYSGDSEGIQENFGYLFQSMILAVFLVFIILTVQFQSIIQPFVILSTIPMSIIGVIWGLILTGNDFGFYAFMGLVALVGIAVNDAIVLIDYMNYLRKEGATLKEAIKEAGLTRFNPVLATTLTTISGVLPLAFKEAYYAQFSFALIFGLMMTTLMTLIFIPTIYHLIESFRDRKGVETYEK</sequence>